<proteinExistence type="inferred from homology"/>
<keyword evidence="8" id="KW-1185">Reference proteome</keyword>
<evidence type="ECO:0000256" key="1">
    <source>
        <dbReference type="ARBA" id="ARBA00004613"/>
    </source>
</evidence>
<dbReference type="GO" id="GO:0005576">
    <property type="term" value="C:extracellular region"/>
    <property type="evidence" value="ECO:0007669"/>
    <property type="project" value="UniProtKB-SubCell"/>
</dbReference>
<dbReference type="GO" id="GO:0042742">
    <property type="term" value="P:defense response to bacterium"/>
    <property type="evidence" value="ECO:0007669"/>
    <property type="project" value="UniProtKB-KW"/>
</dbReference>
<evidence type="ECO:0000256" key="6">
    <source>
        <dbReference type="SAM" id="SignalP"/>
    </source>
</evidence>
<sequence>MKCVMIFLVLSLVVLMAEPGDCIFRHLWRGAKALFRGARAGWRGKSQLNVLYTLRQPPIYANKLL</sequence>
<keyword evidence="6" id="KW-0732">Signal</keyword>
<evidence type="ECO:0000313" key="7">
    <source>
        <dbReference type="Ensembl" id="ENSMALP00000023052.1"/>
    </source>
</evidence>
<dbReference type="AlphaFoldDB" id="A0A3Q3K4I6"/>
<dbReference type="Proteomes" id="UP000261600">
    <property type="component" value="Unplaced"/>
</dbReference>
<evidence type="ECO:0000256" key="3">
    <source>
        <dbReference type="ARBA" id="ARBA00022525"/>
    </source>
</evidence>
<organism evidence="7 8">
    <name type="scientific">Monopterus albus</name>
    <name type="common">Swamp eel</name>
    <dbReference type="NCBI Taxonomy" id="43700"/>
    <lineage>
        <taxon>Eukaryota</taxon>
        <taxon>Metazoa</taxon>
        <taxon>Chordata</taxon>
        <taxon>Craniata</taxon>
        <taxon>Vertebrata</taxon>
        <taxon>Euteleostomi</taxon>
        <taxon>Actinopterygii</taxon>
        <taxon>Neopterygii</taxon>
        <taxon>Teleostei</taxon>
        <taxon>Neoteleostei</taxon>
        <taxon>Acanthomorphata</taxon>
        <taxon>Anabantaria</taxon>
        <taxon>Synbranchiformes</taxon>
        <taxon>Synbranchidae</taxon>
        <taxon>Monopterus</taxon>
    </lineage>
</organism>
<reference evidence="7" key="2">
    <citation type="submission" date="2025-09" db="UniProtKB">
        <authorList>
            <consortium name="Ensembl"/>
        </authorList>
    </citation>
    <scope>IDENTIFICATION</scope>
</reference>
<comment type="subcellular location">
    <subcellularLocation>
        <location evidence="1">Secreted</location>
    </subcellularLocation>
</comment>
<protein>
    <submittedName>
        <fullName evidence="7">Uncharacterized protein</fullName>
    </submittedName>
</protein>
<evidence type="ECO:0000256" key="2">
    <source>
        <dbReference type="ARBA" id="ARBA00007419"/>
    </source>
</evidence>
<evidence type="ECO:0000256" key="5">
    <source>
        <dbReference type="ARBA" id="ARBA00023022"/>
    </source>
</evidence>
<accession>A0A3Q3K4I6</accession>
<comment type="similarity">
    <text evidence="2">Belongs to the pleurocidin family.</text>
</comment>
<dbReference type="InterPro" id="IPR012515">
    <property type="entry name" value="Antimicrobial12"/>
</dbReference>
<dbReference type="Ensembl" id="ENSMALT00000023490.1">
    <property type="protein sequence ID" value="ENSMALP00000023052.1"/>
    <property type="gene ID" value="ENSMALG00000016082.1"/>
</dbReference>
<keyword evidence="4" id="KW-0929">Antimicrobial</keyword>
<evidence type="ECO:0000256" key="4">
    <source>
        <dbReference type="ARBA" id="ARBA00022529"/>
    </source>
</evidence>
<keyword evidence="3" id="KW-0964">Secreted</keyword>
<dbReference type="Pfam" id="PF08107">
    <property type="entry name" value="Antimicrobial12"/>
    <property type="match status" value="1"/>
</dbReference>
<feature type="signal peptide" evidence="6">
    <location>
        <begin position="1"/>
        <end position="22"/>
    </location>
</feature>
<reference evidence="7" key="1">
    <citation type="submission" date="2025-08" db="UniProtKB">
        <authorList>
            <consortium name="Ensembl"/>
        </authorList>
    </citation>
    <scope>IDENTIFICATION</scope>
</reference>
<keyword evidence="5" id="KW-0044">Antibiotic</keyword>
<feature type="chain" id="PRO_5018558483" evidence="6">
    <location>
        <begin position="23"/>
        <end position="65"/>
    </location>
</feature>
<name>A0A3Q3K4I6_MONAL</name>
<evidence type="ECO:0000313" key="8">
    <source>
        <dbReference type="Proteomes" id="UP000261600"/>
    </source>
</evidence>